<gene>
    <name evidence="1" type="ORF">S03H2_46341</name>
</gene>
<organism evidence="1">
    <name type="scientific">marine sediment metagenome</name>
    <dbReference type="NCBI Taxonomy" id="412755"/>
    <lineage>
        <taxon>unclassified sequences</taxon>
        <taxon>metagenomes</taxon>
        <taxon>ecological metagenomes</taxon>
    </lineage>
</organism>
<name>X1I1N2_9ZZZZ</name>
<proteinExistence type="predicted"/>
<reference evidence="1" key="1">
    <citation type="journal article" date="2014" name="Front. Microbiol.">
        <title>High frequency of phylogenetically diverse reductive dehalogenase-homologous genes in deep subseafloor sedimentary metagenomes.</title>
        <authorList>
            <person name="Kawai M."/>
            <person name="Futagami T."/>
            <person name="Toyoda A."/>
            <person name="Takaki Y."/>
            <person name="Nishi S."/>
            <person name="Hori S."/>
            <person name="Arai W."/>
            <person name="Tsubouchi T."/>
            <person name="Morono Y."/>
            <person name="Uchiyama I."/>
            <person name="Ito T."/>
            <person name="Fujiyama A."/>
            <person name="Inagaki F."/>
            <person name="Takami H."/>
        </authorList>
    </citation>
    <scope>NUCLEOTIDE SEQUENCE</scope>
    <source>
        <strain evidence="1">Expedition CK06-06</strain>
    </source>
</reference>
<sequence length="60" mass="6704">MAGVGPVKSKGERVVDYKKIQAIQRWNLALNRSSTRQEVNYADNVSPIKVQDLAKNASIF</sequence>
<protein>
    <submittedName>
        <fullName evidence="1">Uncharacterized protein</fullName>
    </submittedName>
</protein>
<comment type="caution">
    <text evidence="1">The sequence shown here is derived from an EMBL/GenBank/DDBJ whole genome shotgun (WGS) entry which is preliminary data.</text>
</comment>
<evidence type="ECO:0000313" key="1">
    <source>
        <dbReference type="EMBL" id="GAH63230.1"/>
    </source>
</evidence>
<dbReference type="AlphaFoldDB" id="X1I1N2"/>
<accession>X1I1N2</accession>
<dbReference type="EMBL" id="BARU01029087">
    <property type="protein sequence ID" value="GAH63230.1"/>
    <property type="molecule type" value="Genomic_DNA"/>
</dbReference>